<dbReference type="GO" id="GO:0016020">
    <property type="term" value="C:membrane"/>
    <property type="evidence" value="ECO:0007669"/>
    <property type="project" value="InterPro"/>
</dbReference>
<evidence type="ECO:0000259" key="3">
    <source>
        <dbReference type="PROSITE" id="PS50892"/>
    </source>
</evidence>
<proteinExistence type="predicted"/>
<dbReference type="Proteomes" id="UP000054324">
    <property type="component" value="Unassembled WGS sequence"/>
</dbReference>
<organism evidence="4 5">
    <name type="scientific">Opisthorchis viverrini</name>
    <name type="common">Southeast Asian liver fluke</name>
    <dbReference type="NCBI Taxonomy" id="6198"/>
    <lineage>
        <taxon>Eukaryota</taxon>
        <taxon>Metazoa</taxon>
        <taxon>Spiralia</taxon>
        <taxon>Lophotrochozoa</taxon>
        <taxon>Platyhelminthes</taxon>
        <taxon>Trematoda</taxon>
        <taxon>Digenea</taxon>
        <taxon>Opisthorchiida</taxon>
        <taxon>Opisthorchiata</taxon>
        <taxon>Opisthorchiidae</taxon>
        <taxon>Opisthorchis</taxon>
    </lineage>
</organism>
<dbReference type="OrthoDB" id="10042941at2759"/>
<feature type="region of interest" description="Disordered" evidence="2">
    <location>
        <begin position="1"/>
        <end position="30"/>
    </location>
</feature>
<dbReference type="Pfam" id="PF00957">
    <property type="entry name" value="Synaptobrevin"/>
    <property type="match status" value="1"/>
</dbReference>
<dbReference type="PANTHER" id="PTHR45701">
    <property type="entry name" value="SYNAPTOBREVIN FAMILY MEMBER"/>
    <property type="match status" value="1"/>
</dbReference>
<reference evidence="4 5" key="1">
    <citation type="submission" date="2013-11" db="EMBL/GenBank/DDBJ databases">
        <title>Opisthorchis viverrini - life in the bile duct.</title>
        <authorList>
            <person name="Young N.D."/>
            <person name="Nagarajan N."/>
            <person name="Lin S.J."/>
            <person name="Korhonen P.K."/>
            <person name="Jex A.R."/>
            <person name="Hall R.S."/>
            <person name="Safavi-Hemami H."/>
            <person name="Kaewkong W."/>
            <person name="Bertrand D."/>
            <person name="Gao S."/>
            <person name="Seet Q."/>
            <person name="Wongkham S."/>
            <person name="Teh B.T."/>
            <person name="Wongkham C."/>
            <person name="Intapan P.M."/>
            <person name="Maleewong W."/>
            <person name="Yang X."/>
            <person name="Hu M."/>
            <person name="Wang Z."/>
            <person name="Hofmann A."/>
            <person name="Sternberg P.W."/>
            <person name="Tan P."/>
            <person name="Wang J."/>
            <person name="Gasser R.B."/>
        </authorList>
    </citation>
    <scope>NUCLEOTIDE SEQUENCE [LARGE SCALE GENOMIC DNA]</scope>
</reference>
<dbReference type="InterPro" id="IPR016444">
    <property type="entry name" value="Synaptobrevin/VAMP"/>
</dbReference>
<sequence>MSVPNMLTMGTQDTRQSETPRQLPANKRLQQTQAQVDEVVDIMRTNVEKVLERDQKLSQLDDRAGKKYNGIISFGRRFAGGCFTVRSERREAEAKILDEEYQAHDYPWHSCLHHPGRDNRFGDEVIVFRP</sequence>
<dbReference type="Gene3D" id="1.20.5.110">
    <property type="match status" value="1"/>
</dbReference>
<evidence type="ECO:0000313" key="5">
    <source>
        <dbReference type="Proteomes" id="UP000054324"/>
    </source>
</evidence>
<dbReference type="SUPFAM" id="SSF58038">
    <property type="entry name" value="SNARE fusion complex"/>
    <property type="match status" value="1"/>
</dbReference>
<feature type="compositionally biased region" description="Polar residues" evidence="2">
    <location>
        <begin position="8"/>
        <end position="20"/>
    </location>
</feature>
<dbReference type="AlphaFoldDB" id="A0A074Z6V0"/>
<accession>A0A074Z6V0</accession>
<evidence type="ECO:0000256" key="2">
    <source>
        <dbReference type="SAM" id="MobiDB-lite"/>
    </source>
</evidence>
<dbReference type="EMBL" id="KL596879">
    <property type="protein sequence ID" value="KER22813.1"/>
    <property type="molecule type" value="Genomic_DNA"/>
</dbReference>
<gene>
    <name evidence="4" type="ORF">T265_09182</name>
</gene>
<dbReference type="GO" id="GO:0016192">
    <property type="term" value="P:vesicle-mediated transport"/>
    <property type="evidence" value="ECO:0007669"/>
    <property type="project" value="InterPro"/>
</dbReference>
<feature type="domain" description="V-SNARE coiled-coil homology" evidence="3">
    <location>
        <begin position="28"/>
        <end position="95"/>
    </location>
</feature>
<protein>
    <recommendedName>
        <fullName evidence="3">V-SNARE coiled-coil homology domain-containing protein</fullName>
    </recommendedName>
</protein>
<dbReference type="KEGG" id="ovi:T265_09182"/>
<dbReference type="GeneID" id="20323361"/>
<name>A0A074Z6V0_OPIVI</name>
<evidence type="ECO:0000256" key="1">
    <source>
        <dbReference type="PROSITE-ProRule" id="PRU00290"/>
    </source>
</evidence>
<keyword evidence="5" id="KW-1185">Reference proteome</keyword>
<evidence type="ECO:0000313" key="4">
    <source>
        <dbReference type="EMBL" id="KER22813.1"/>
    </source>
</evidence>
<dbReference type="InterPro" id="IPR042855">
    <property type="entry name" value="V_SNARE_CC"/>
</dbReference>
<dbReference type="STRING" id="6198.A0A074Z6V0"/>
<dbReference type="CTD" id="20323361"/>
<dbReference type="PROSITE" id="PS50892">
    <property type="entry name" value="V_SNARE"/>
    <property type="match status" value="1"/>
</dbReference>
<dbReference type="PRINTS" id="PR00219">
    <property type="entry name" value="SYNAPTOBREVN"/>
</dbReference>
<keyword evidence="1" id="KW-0175">Coiled coil</keyword>
<dbReference type="RefSeq" id="XP_009173457.1">
    <property type="nucleotide sequence ID" value="XM_009175193.1"/>
</dbReference>
<dbReference type="InterPro" id="IPR001388">
    <property type="entry name" value="Synaptobrevin-like"/>
</dbReference>